<gene>
    <name evidence="9" type="ORF">DVR09_01865</name>
</gene>
<evidence type="ECO:0000256" key="7">
    <source>
        <dbReference type="ARBA" id="ARBA00023136"/>
    </source>
</evidence>
<organism evidence="9 10">
    <name type="scientific">Erythrobacter aureus</name>
    <dbReference type="NCBI Taxonomy" id="2182384"/>
    <lineage>
        <taxon>Bacteria</taxon>
        <taxon>Pseudomonadati</taxon>
        <taxon>Pseudomonadota</taxon>
        <taxon>Alphaproteobacteria</taxon>
        <taxon>Sphingomonadales</taxon>
        <taxon>Erythrobacteraceae</taxon>
        <taxon>Erythrobacter/Porphyrobacter group</taxon>
        <taxon>Erythrobacter</taxon>
    </lineage>
</organism>
<feature type="transmembrane region" description="Helical" evidence="8">
    <location>
        <begin position="31"/>
        <end position="57"/>
    </location>
</feature>
<evidence type="ECO:0000313" key="9">
    <source>
        <dbReference type="EMBL" id="AXK41237.1"/>
    </source>
</evidence>
<comment type="subcellular location">
    <subcellularLocation>
        <location evidence="1 8">Cell membrane</location>
        <topology evidence="1 8">Multi-pass membrane protein</topology>
    </subcellularLocation>
</comment>
<dbReference type="InterPro" id="IPR052017">
    <property type="entry name" value="TSUP"/>
</dbReference>
<dbReference type="OrthoDB" id="7345770at2"/>
<keyword evidence="7 8" id="KW-0472">Membrane</keyword>
<keyword evidence="4 8" id="KW-1003">Cell membrane</keyword>
<name>A0A345YBD5_9SPHN</name>
<evidence type="ECO:0000256" key="4">
    <source>
        <dbReference type="ARBA" id="ARBA00022475"/>
    </source>
</evidence>
<keyword evidence="3" id="KW-0813">Transport</keyword>
<accession>A0A345YBD5</accession>
<dbReference type="PANTHER" id="PTHR30269">
    <property type="entry name" value="TRANSMEMBRANE PROTEIN YFCA"/>
    <property type="match status" value="1"/>
</dbReference>
<dbReference type="InterPro" id="IPR002781">
    <property type="entry name" value="TM_pro_TauE-like"/>
</dbReference>
<comment type="similarity">
    <text evidence="2 8">Belongs to the 4-toluene sulfonate uptake permease (TSUP) (TC 2.A.102) family.</text>
</comment>
<dbReference type="GO" id="GO:0005886">
    <property type="term" value="C:plasma membrane"/>
    <property type="evidence" value="ECO:0007669"/>
    <property type="project" value="UniProtKB-SubCell"/>
</dbReference>
<evidence type="ECO:0000256" key="6">
    <source>
        <dbReference type="ARBA" id="ARBA00022989"/>
    </source>
</evidence>
<reference evidence="10" key="1">
    <citation type="submission" date="2018-07" db="EMBL/GenBank/DDBJ databases">
        <title>Genome sequence of Erythrobacter strain YH-07, an antagonistic bacterium isolated from Yellow Sea.</title>
        <authorList>
            <person name="Tang T."/>
            <person name="Liu Q."/>
            <person name="Sun X."/>
        </authorList>
    </citation>
    <scope>NUCLEOTIDE SEQUENCE [LARGE SCALE GENOMIC DNA]</scope>
    <source>
        <strain evidence="10">YH-07</strain>
    </source>
</reference>
<keyword evidence="5 8" id="KW-0812">Transmembrane</keyword>
<protein>
    <recommendedName>
        <fullName evidence="8">Probable membrane transporter protein</fullName>
    </recommendedName>
</protein>
<evidence type="ECO:0000313" key="10">
    <source>
        <dbReference type="Proteomes" id="UP000254508"/>
    </source>
</evidence>
<keyword evidence="6 8" id="KW-1133">Transmembrane helix</keyword>
<dbReference type="Proteomes" id="UP000254508">
    <property type="component" value="Chromosome"/>
</dbReference>
<dbReference type="PANTHER" id="PTHR30269:SF37">
    <property type="entry name" value="MEMBRANE TRANSPORTER PROTEIN"/>
    <property type="match status" value="1"/>
</dbReference>
<evidence type="ECO:0000256" key="1">
    <source>
        <dbReference type="ARBA" id="ARBA00004651"/>
    </source>
</evidence>
<sequence length="248" mass="25557">MDLLAGYGGAAIVAALVAAFVSAFVRGLTGFGMAILLVPILALALLPMEAVLLTNFLSVFIGMSEIRRLLRSAEKSAWIIIALVAVSTPVGLYILSITAPALARVVIAFIALSAFAAVLLPRRGALDHHPATTGGVGVLSGLMTGYAGMPGPPVVPYYVGRDIPRETAKASMLLIFTCASTTGLVSGAAMGVLDWTLAVLAILLFPAILVGNWLGNKASGRIEDRTWRICVGAVLGGAAVAALWKAFG</sequence>
<proteinExistence type="inferred from homology"/>
<feature type="transmembrane region" description="Helical" evidence="8">
    <location>
        <begin position="195"/>
        <end position="214"/>
    </location>
</feature>
<feature type="transmembrane region" description="Helical" evidence="8">
    <location>
        <begin position="170"/>
        <end position="189"/>
    </location>
</feature>
<feature type="transmembrane region" description="Helical" evidence="8">
    <location>
        <begin position="77"/>
        <end position="95"/>
    </location>
</feature>
<evidence type="ECO:0000256" key="2">
    <source>
        <dbReference type="ARBA" id="ARBA00009142"/>
    </source>
</evidence>
<dbReference type="RefSeq" id="WP_115415426.1">
    <property type="nucleotide sequence ID" value="NZ_CP031357.1"/>
</dbReference>
<feature type="transmembrane region" description="Helical" evidence="8">
    <location>
        <begin position="101"/>
        <end position="120"/>
    </location>
</feature>
<dbReference type="KEGG" id="err:DVR09_01865"/>
<evidence type="ECO:0000256" key="8">
    <source>
        <dbReference type="RuleBase" id="RU363041"/>
    </source>
</evidence>
<dbReference type="Pfam" id="PF01925">
    <property type="entry name" value="TauE"/>
    <property type="match status" value="1"/>
</dbReference>
<dbReference type="EMBL" id="CP031357">
    <property type="protein sequence ID" value="AXK41237.1"/>
    <property type="molecule type" value="Genomic_DNA"/>
</dbReference>
<keyword evidence="10" id="KW-1185">Reference proteome</keyword>
<evidence type="ECO:0000256" key="5">
    <source>
        <dbReference type="ARBA" id="ARBA00022692"/>
    </source>
</evidence>
<feature type="transmembrane region" description="Helical" evidence="8">
    <location>
        <begin position="7"/>
        <end position="25"/>
    </location>
</feature>
<feature type="transmembrane region" description="Helical" evidence="8">
    <location>
        <begin position="226"/>
        <end position="247"/>
    </location>
</feature>
<evidence type="ECO:0000256" key="3">
    <source>
        <dbReference type="ARBA" id="ARBA00022448"/>
    </source>
</evidence>
<dbReference type="AlphaFoldDB" id="A0A345YBD5"/>